<evidence type="ECO:0000256" key="1">
    <source>
        <dbReference type="ARBA" id="ARBA00004370"/>
    </source>
</evidence>
<dbReference type="PANTHER" id="PTHR37042:SF4">
    <property type="entry name" value="OUTER MEMBRANE PROTEIN RV1973"/>
    <property type="match status" value="1"/>
</dbReference>
<keyword evidence="2" id="KW-0472">Membrane</keyword>
<dbReference type="PANTHER" id="PTHR37042">
    <property type="entry name" value="OUTER MEMBRANE PROTEIN RV1973"/>
    <property type="match status" value="1"/>
</dbReference>
<keyword evidence="4" id="KW-1185">Reference proteome</keyword>
<proteinExistence type="predicted"/>
<evidence type="ECO:0008006" key="5">
    <source>
        <dbReference type="Google" id="ProtNLM"/>
    </source>
</evidence>
<organism evidence="3 4">
    <name type="scientific">Microtetraspora fusca</name>
    <dbReference type="NCBI Taxonomy" id="1997"/>
    <lineage>
        <taxon>Bacteria</taxon>
        <taxon>Bacillati</taxon>
        <taxon>Actinomycetota</taxon>
        <taxon>Actinomycetes</taxon>
        <taxon>Streptosporangiales</taxon>
        <taxon>Streptosporangiaceae</taxon>
        <taxon>Microtetraspora</taxon>
    </lineage>
</organism>
<comment type="caution">
    <text evidence="3">The sequence shown here is derived from an EMBL/GenBank/DDBJ whole genome shotgun (WGS) entry which is preliminary data.</text>
</comment>
<accession>A0ABW6V5N7</accession>
<evidence type="ECO:0000256" key="2">
    <source>
        <dbReference type="ARBA" id="ARBA00023136"/>
    </source>
</evidence>
<evidence type="ECO:0000313" key="4">
    <source>
        <dbReference type="Proteomes" id="UP001602119"/>
    </source>
</evidence>
<gene>
    <name evidence="3" type="ORF">ACFY05_10105</name>
</gene>
<dbReference type="EMBL" id="JBIAXI010000005">
    <property type="protein sequence ID" value="MFF4773199.1"/>
    <property type="molecule type" value="Genomic_DNA"/>
</dbReference>
<reference evidence="3 4" key="1">
    <citation type="submission" date="2024-10" db="EMBL/GenBank/DDBJ databases">
        <title>The Natural Products Discovery Center: Release of the First 8490 Sequenced Strains for Exploring Actinobacteria Biosynthetic Diversity.</title>
        <authorList>
            <person name="Kalkreuter E."/>
            <person name="Kautsar S.A."/>
            <person name="Yang D."/>
            <person name="Bader C.D."/>
            <person name="Teijaro C.N."/>
            <person name="Fluegel L."/>
            <person name="Davis C.M."/>
            <person name="Simpson J.R."/>
            <person name="Lauterbach L."/>
            <person name="Steele A.D."/>
            <person name="Gui C."/>
            <person name="Meng S."/>
            <person name="Li G."/>
            <person name="Viehrig K."/>
            <person name="Ye F."/>
            <person name="Su P."/>
            <person name="Kiefer A.F."/>
            <person name="Nichols A."/>
            <person name="Cepeda A.J."/>
            <person name="Yan W."/>
            <person name="Fan B."/>
            <person name="Jiang Y."/>
            <person name="Adhikari A."/>
            <person name="Zheng C.-J."/>
            <person name="Schuster L."/>
            <person name="Cowan T.M."/>
            <person name="Smanski M.J."/>
            <person name="Chevrette M.G."/>
            <person name="De Carvalho L.P.S."/>
            <person name="Shen B."/>
        </authorList>
    </citation>
    <scope>NUCLEOTIDE SEQUENCE [LARGE SCALE GENOMIC DNA]</scope>
    <source>
        <strain evidence="3 4">NPDC001281</strain>
    </source>
</reference>
<dbReference type="RefSeq" id="WP_387341598.1">
    <property type="nucleotide sequence ID" value="NZ_JBIAXI010000005.1"/>
</dbReference>
<sequence length="171" mass="18315">MGRALMVGLTVLVAGLAAAALWLGAARNAARQDERDRQAAVRAAAVHAEALLALDHRTVDQDVARLVATSTGQARDGYMKGRDAMRQEALQREVSQTGVLRAAGLVAMSDGGRSAEVLVVGDALIRWGADGKKRGGDSNAPGEPEERAYRWRMEVTKVGDRWLVSRAELVQ</sequence>
<comment type="subcellular location">
    <subcellularLocation>
        <location evidence="1">Membrane</location>
    </subcellularLocation>
</comment>
<protein>
    <recommendedName>
        <fullName evidence="5">Mce-associated membrane protein</fullName>
    </recommendedName>
</protein>
<dbReference type="Proteomes" id="UP001602119">
    <property type="component" value="Unassembled WGS sequence"/>
</dbReference>
<evidence type="ECO:0000313" key="3">
    <source>
        <dbReference type="EMBL" id="MFF4773199.1"/>
    </source>
</evidence>
<name>A0ABW6V5N7_MICFU</name>